<keyword evidence="2" id="KW-1133">Transmembrane helix</keyword>
<evidence type="ECO:0000313" key="4">
    <source>
        <dbReference type="Proteomes" id="UP001642360"/>
    </source>
</evidence>
<proteinExistence type="predicted"/>
<evidence type="ECO:0000256" key="2">
    <source>
        <dbReference type="SAM" id="Phobius"/>
    </source>
</evidence>
<feature type="compositionally biased region" description="Basic and acidic residues" evidence="1">
    <location>
        <begin position="40"/>
        <end position="53"/>
    </location>
</feature>
<evidence type="ECO:0000313" key="3">
    <source>
        <dbReference type="EMBL" id="CAK9178123.1"/>
    </source>
</evidence>
<feature type="region of interest" description="Disordered" evidence="1">
    <location>
        <begin position="33"/>
        <end position="53"/>
    </location>
</feature>
<reference evidence="3 4" key="1">
    <citation type="submission" date="2024-02" db="EMBL/GenBank/DDBJ databases">
        <authorList>
            <person name="Vignale AGUSTIN F."/>
            <person name="Sosa J E."/>
            <person name="Modenutti C."/>
        </authorList>
    </citation>
    <scope>NUCLEOTIDE SEQUENCE [LARGE SCALE GENOMIC DNA]</scope>
</reference>
<accession>A0ABC8UAT1</accession>
<feature type="transmembrane region" description="Helical" evidence="2">
    <location>
        <begin position="12"/>
        <end position="30"/>
    </location>
</feature>
<keyword evidence="2" id="KW-0812">Transmembrane</keyword>
<dbReference type="EMBL" id="CAUOFW020007235">
    <property type="protein sequence ID" value="CAK9178123.1"/>
    <property type="molecule type" value="Genomic_DNA"/>
</dbReference>
<name>A0ABC8UAT1_9AQUA</name>
<keyword evidence="2" id="KW-0472">Membrane</keyword>
<comment type="caution">
    <text evidence="3">The sequence shown here is derived from an EMBL/GenBank/DDBJ whole genome shotgun (WGS) entry which is preliminary data.</text>
</comment>
<dbReference type="AlphaFoldDB" id="A0ABC8UAT1"/>
<dbReference type="Proteomes" id="UP001642360">
    <property type="component" value="Unassembled WGS sequence"/>
</dbReference>
<evidence type="ECO:0000256" key="1">
    <source>
        <dbReference type="SAM" id="MobiDB-lite"/>
    </source>
</evidence>
<organism evidence="3 4">
    <name type="scientific">Ilex paraguariensis</name>
    <name type="common">yerba mate</name>
    <dbReference type="NCBI Taxonomy" id="185542"/>
    <lineage>
        <taxon>Eukaryota</taxon>
        <taxon>Viridiplantae</taxon>
        <taxon>Streptophyta</taxon>
        <taxon>Embryophyta</taxon>
        <taxon>Tracheophyta</taxon>
        <taxon>Spermatophyta</taxon>
        <taxon>Magnoliopsida</taxon>
        <taxon>eudicotyledons</taxon>
        <taxon>Gunneridae</taxon>
        <taxon>Pentapetalae</taxon>
        <taxon>asterids</taxon>
        <taxon>campanulids</taxon>
        <taxon>Aquifoliales</taxon>
        <taxon>Aquifoliaceae</taxon>
        <taxon>Ilex</taxon>
    </lineage>
</organism>
<sequence>MAVEAVPSRTRTLLFLVIFMVITAILLLSMSNSTTVSSGKEGKNRKQEEDNDDRNLVRCLRHLFGPLPPPPKDEIGRTLASMDHVLCRETIHDIGYDIRASGKIPHYLIEEASTIQEQ</sequence>
<gene>
    <name evidence="3" type="ORF">ILEXP_LOCUS48041</name>
</gene>
<keyword evidence="4" id="KW-1185">Reference proteome</keyword>
<protein>
    <submittedName>
        <fullName evidence="3">Uncharacterized protein</fullName>
    </submittedName>
</protein>